<keyword evidence="1" id="KW-0812">Transmembrane</keyword>
<evidence type="ECO:0000313" key="3">
    <source>
        <dbReference type="Proteomes" id="UP000023152"/>
    </source>
</evidence>
<feature type="transmembrane region" description="Helical" evidence="1">
    <location>
        <begin position="21"/>
        <end position="42"/>
    </location>
</feature>
<dbReference type="AlphaFoldDB" id="X6MVH8"/>
<proteinExistence type="predicted"/>
<dbReference type="EMBL" id="ASPP01017254">
    <property type="protein sequence ID" value="ETO17110.1"/>
    <property type="molecule type" value="Genomic_DNA"/>
</dbReference>
<gene>
    <name evidence="2" type="ORF">RFI_20223</name>
</gene>
<accession>X6MVH8</accession>
<sequence length="165" mass="19671">EELETESEKRQAVRAKWRARICRGALVLLFVIVLTCGVQVFFVPSLIDHTFKTQVKAAFIFTEVPEHNNDNYNMWVSNTVDHGMTLYFTFVLFFFFFFFKKSRVFFFFFFFLKKKGTPIQFSIQFFNVTNPDKVLMGEYPQLRLTPPVTYYEYYSRRAVNFSEDG</sequence>
<evidence type="ECO:0000256" key="1">
    <source>
        <dbReference type="SAM" id="Phobius"/>
    </source>
</evidence>
<reference evidence="2 3" key="1">
    <citation type="journal article" date="2013" name="Curr. Biol.">
        <title>The Genome of the Foraminiferan Reticulomyxa filosa.</title>
        <authorList>
            <person name="Glockner G."/>
            <person name="Hulsmann N."/>
            <person name="Schleicher M."/>
            <person name="Noegel A.A."/>
            <person name="Eichinger L."/>
            <person name="Gallinger C."/>
            <person name="Pawlowski J."/>
            <person name="Sierra R."/>
            <person name="Euteneuer U."/>
            <person name="Pillet L."/>
            <person name="Moustafa A."/>
            <person name="Platzer M."/>
            <person name="Groth M."/>
            <person name="Szafranski K."/>
            <person name="Schliwa M."/>
        </authorList>
    </citation>
    <scope>NUCLEOTIDE SEQUENCE [LARGE SCALE GENOMIC DNA]</scope>
</reference>
<feature type="transmembrane region" description="Helical" evidence="1">
    <location>
        <begin position="86"/>
        <end position="112"/>
    </location>
</feature>
<protein>
    <submittedName>
        <fullName evidence="2">Uncharacterized protein</fullName>
    </submittedName>
</protein>
<keyword evidence="1" id="KW-1133">Transmembrane helix</keyword>
<feature type="non-terminal residue" evidence="2">
    <location>
        <position position="1"/>
    </location>
</feature>
<comment type="caution">
    <text evidence="2">The sequence shown here is derived from an EMBL/GenBank/DDBJ whole genome shotgun (WGS) entry which is preliminary data.</text>
</comment>
<organism evidence="2 3">
    <name type="scientific">Reticulomyxa filosa</name>
    <dbReference type="NCBI Taxonomy" id="46433"/>
    <lineage>
        <taxon>Eukaryota</taxon>
        <taxon>Sar</taxon>
        <taxon>Rhizaria</taxon>
        <taxon>Retaria</taxon>
        <taxon>Foraminifera</taxon>
        <taxon>Monothalamids</taxon>
        <taxon>Reticulomyxidae</taxon>
        <taxon>Reticulomyxa</taxon>
    </lineage>
</organism>
<dbReference type="Proteomes" id="UP000023152">
    <property type="component" value="Unassembled WGS sequence"/>
</dbReference>
<dbReference type="OrthoDB" id="195015at2759"/>
<name>X6MVH8_RETFI</name>
<keyword evidence="1" id="KW-0472">Membrane</keyword>
<keyword evidence="3" id="KW-1185">Reference proteome</keyword>
<evidence type="ECO:0000313" key="2">
    <source>
        <dbReference type="EMBL" id="ETO17110.1"/>
    </source>
</evidence>